<sequence length="160" mass="16656">MAGMPVPVVRALPLLLLFAAGCGAAAPAPPPAGGARVDTCAVFGDADLKALDLSQGQRMPNKPTGCMLGSPRGFRVFVINEERVTIDDAAKRTQISFSRNEVNGRKGFLAVGEESSCTQGVEFGAGTLHVLANVAGAQVPVDACDLARRVMDVVEPKLPR</sequence>
<dbReference type="InterPro" id="IPR024520">
    <property type="entry name" value="DUF3558"/>
</dbReference>
<organism evidence="2 3">
    <name type="scientific">Allokutzneria multivorans</name>
    <dbReference type="NCBI Taxonomy" id="1142134"/>
    <lineage>
        <taxon>Bacteria</taxon>
        <taxon>Bacillati</taxon>
        <taxon>Actinomycetota</taxon>
        <taxon>Actinomycetes</taxon>
        <taxon>Pseudonocardiales</taxon>
        <taxon>Pseudonocardiaceae</taxon>
        <taxon>Allokutzneria</taxon>
    </lineage>
</organism>
<feature type="signal peptide" evidence="1">
    <location>
        <begin position="1"/>
        <end position="25"/>
    </location>
</feature>
<proteinExistence type="predicted"/>
<comment type="caution">
    <text evidence="2">The sequence shown here is derived from an EMBL/GenBank/DDBJ whole genome shotgun (WGS) entry which is preliminary data.</text>
</comment>
<dbReference type="Proteomes" id="UP001501747">
    <property type="component" value="Unassembled WGS sequence"/>
</dbReference>
<evidence type="ECO:0008006" key="4">
    <source>
        <dbReference type="Google" id="ProtNLM"/>
    </source>
</evidence>
<name>A0ABP7UAJ6_9PSEU</name>
<dbReference type="EMBL" id="BAABAL010000029">
    <property type="protein sequence ID" value="GAA4037790.1"/>
    <property type="molecule type" value="Genomic_DNA"/>
</dbReference>
<reference evidence="3" key="1">
    <citation type="journal article" date="2019" name="Int. J. Syst. Evol. Microbiol.">
        <title>The Global Catalogue of Microorganisms (GCM) 10K type strain sequencing project: providing services to taxonomists for standard genome sequencing and annotation.</title>
        <authorList>
            <consortium name="The Broad Institute Genomics Platform"/>
            <consortium name="The Broad Institute Genome Sequencing Center for Infectious Disease"/>
            <person name="Wu L."/>
            <person name="Ma J."/>
        </authorList>
    </citation>
    <scope>NUCLEOTIDE SEQUENCE [LARGE SCALE GENOMIC DNA]</scope>
    <source>
        <strain evidence="3">JCM 17342</strain>
    </source>
</reference>
<keyword evidence="1" id="KW-0732">Signal</keyword>
<evidence type="ECO:0000313" key="3">
    <source>
        <dbReference type="Proteomes" id="UP001501747"/>
    </source>
</evidence>
<feature type="chain" id="PRO_5047006422" description="DUF3558 domain-containing protein" evidence="1">
    <location>
        <begin position="26"/>
        <end position="160"/>
    </location>
</feature>
<gene>
    <name evidence="2" type="ORF">GCM10022247_74520</name>
</gene>
<accession>A0ABP7UAJ6</accession>
<keyword evidence="3" id="KW-1185">Reference proteome</keyword>
<evidence type="ECO:0000256" key="1">
    <source>
        <dbReference type="SAM" id="SignalP"/>
    </source>
</evidence>
<protein>
    <recommendedName>
        <fullName evidence="4">DUF3558 domain-containing protein</fullName>
    </recommendedName>
</protein>
<dbReference type="Pfam" id="PF12079">
    <property type="entry name" value="DUF3558"/>
    <property type="match status" value="1"/>
</dbReference>
<evidence type="ECO:0000313" key="2">
    <source>
        <dbReference type="EMBL" id="GAA4037790.1"/>
    </source>
</evidence>